<protein>
    <submittedName>
        <fullName evidence="3">Sulfurtransferase-like selenium metabolism protein YedF</fullName>
    </submittedName>
</protein>
<keyword evidence="4" id="KW-1185">Reference proteome</keyword>
<dbReference type="InterPro" id="IPR027396">
    <property type="entry name" value="DsrEFH-like"/>
</dbReference>
<comment type="similarity">
    <text evidence="1">Belongs to the sulfur carrier protein TusA family.</text>
</comment>
<dbReference type="InterPro" id="IPR019870">
    <property type="entry name" value="Se_metab_YedF"/>
</dbReference>
<dbReference type="NCBIfam" id="TIGR03527">
    <property type="entry name" value="selenium_YedF"/>
    <property type="match status" value="1"/>
</dbReference>
<evidence type="ECO:0000313" key="4">
    <source>
        <dbReference type="Proteomes" id="UP001501510"/>
    </source>
</evidence>
<dbReference type="EMBL" id="BAAACG010000019">
    <property type="protein sequence ID" value="GAA0745949.1"/>
    <property type="molecule type" value="Genomic_DNA"/>
</dbReference>
<dbReference type="RefSeq" id="WP_343763396.1">
    <property type="nucleotide sequence ID" value="NZ_BAAACG010000019.1"/>
</dbReference>
<dbReference type="Gene3D" id="3.30.110.40">
    <property type="entry name" value="TusA-like domain"/>
    <property type="match status" value="1"/>
</dbReference>
<dbReference type="PANTHER" id="PTHR33279">
    <property type="entry name" value="SULFUR CARRIER PROTEIN YEDF-RELATED"/>
    <property type="match status" value="1"/>
</dbReference>
<gene>
    <name evidence="3" type="primary">yedF</name>
    <name evidence="3" type="ORF">GCM10008906_32940</name>
</gene>
<name>A0ABN1JTN2_9CLOT</name>
<dbReference type="Proteomes" id="UP001501510">
    <property type="component" value="Unassembled WGS sequence"/>
</dbReference>
<dbReference type="Gene3D" id="3.40.1260.10">
    <property type="entry name" value="DsrEFH-like"/>
    <property type="match status" value="1"/>
</dbReference>
<dbReference type="PROSITE" id="PS01148">
    <property type="entry name" value="UPF0033"/>
    <property type="match status" value="1"/>
</dbReference>
<accession>A0ABN1JTN2</accession>
<feature type="domain" description="UPF0033" evidence="2">
    <location>
        <begin position="5"/>
        <end position="29"/>
    </location>
</feature>
<dbReference type="SUPFAM" id="SSF64307">
    <property type="entry name" value="SirA-like"/>
    <property type="match status" value="1"/>
</dbReference>
<evidence type="ECO:0000259" key="2">
    <source>
        <dbReference type="PROSITE" id="PS01148"/>
    </source>
</evidence>
<dbReference type="Pfam" id="PF01206">
    <property type="entry name" value="TusA"/>
    <property type="match status" value="1"/>
</dbReference>
<reference evidence="3 4" key="1">
    <citation type="journal article" date="2019" name="Int. J. Syst. Evol. Microbiol.">
        <title>The Global Catalogue of Microorganisms (GCM) 10K type strain sequencing project: providing services to taxonomists for standard genome sequencing and annotation.</title>
        <authorList>
            <consortium name="The Broad Institute Genomics Platform"/>
            <consortium name="The Broad Institute Genome Sequencing Center for Infectious Disease"/>
            <person name="Wu L."/>
            <person name="Ma J."/>
        </authorList>
    </citation>
    <scope>NUCLEOTIDE SEQUENCE [LARGE SCALE GENOMIC DNA]</scope>
    <source>
        <strain evidence="3 4">JCM 1407</strain>
    </source>
</reference>
<dbReference type="Pfam" id="PF02635">
    <property type="entry name" value="DsrE"/>
    <property type="match status" value="1"/>
</dbReference>
<evidence type="ECO:0000256" key="1">
    <source>
        <dbReference type="ARBA" id="ARBA00008984"/>
    </source>
</evidence>
<dbReference type="InterPro" id="IPR001455">
    <property type="entry name" value="TusA-like"/>
</dbReference>
<dbReference type="SUPFAM" id="SSF75169">
    <property type="entry name" value="DsrEFH-like"/>
    <property type="match status" value="1"/>
</dbReference>
<dbReference type="InterPro" id="IPR036868">
    <property type="entry name" value="TusA-like_sf"/>
</dbReference>
<sequence>MTKLIDCKGLKCPAPVINTKKYFDSIDKGDANIIVDNEVAKNNICKLAEKSNLLVKDIKEENNLFNIELIKEDSCSCLEEDSSKNKLAVVVSKNVLGSGDDKLGTALMKSYLYALSESDKLPTDVVFLNGGVKLTTEGSNCIESIQALKDKGVNIVNCGTCLDFYGLKDKLKIGEISNMYSIVEIMNSADNTIFI</sequence>
<comment type="caution">
    <text evidence="3">The sequence shown here is derived from an EMBL/GenBank/DDBJ whole genome shotgun (WGS) entry which is preliminary data.</text>
</comment>
<proteinExistence type="inferred from homology"/>
<evidence type="ECO:0000313" key="3">
    <source>
        <dbReference type="EMBL" id="GAA0745949.1"/>
    </source>
</evidence>
<organism evidence="3 4">
    <name type="scientific">Clostridium oceanicum</name>
    <dbReference type="NCBI Taxonomy" id="1543"/>
    <lineage>
        <taxon>Bacteria</taxon>
        <taxon>Bacillati</taxon>
        <taxon>Bacillota</taxon>
        <taxon>Clostridia</taxon>
        <taxon>Eubacteriales</taxon>
        <taxon>Clostridiaceae</taxon>
        <taxon>Clostridium</taxon>
    </lineage>
</organism>
<dbReference type="InterPro" id="IPR003787">
    <property type="entry name" value="Sulphur_relay_DsrE/F-like"/>
</dbReference>
<dbReference type="PANTHER" id="PTHR33279:SF6">
    <property type="entry name" value="SULFUR CARRIER PROTEIN YEDF-RELATED"/>
    <property type="match status" value="1"/>
</dbReference>